<proteinExistence type="predicted"/>
<feature type="non-terminal residue" evidence="3">
    <location>
        <position position="124"/>
    </location>
</feature>
<dbReference type="InterPro" id="IPR039465">
    <property type="entry name" value="IL-17_rcpt-like"/>
</dbReference>
<dbReference type="PANTHER" id="PTHR15583">
    <property type="entry name" value="INTERLEUKIN-17 RECEPTOR"/>
    <property type="match status" value="1"/>
</dbReference>
<dbReference type="PANTHER" id="PTHR15583:SF12">
    <property type="entry name" value="INTERLEUKIN-17 RECEPTOR C"/>
    <property type="match status" value="1"/>
</dbReference>
<dbReference type="AlphaFoldDB" id="A0A7L1SV51"/>
<organism evidence="3 4">
    <name type="scientific">Aramus guarauna</name>
    <name type="common">Limpkin</name>
    <name type="synonym">Scolopax guarauna</name>
    <dbReference type="NCBI Taxonomy" id="54356"/>
    <lineage>
        <taxon>Eukaryota</taxon>
        <taxon>Metazoa</taxon>
        <taxon>Chordata</taxon>
        <taxon>Craniata</taxon>
        <taxon>Vertebrata</taxon>
        <taxon>Euteleostomi</taxon>
        <taxon>Archelosauria</taxon>
        <taxon>Archosauria</taxon>
        <taxon>Dinosauria</taxon>
        <taxon>Saurischia</taxon>
        <taxon>Theropoda</taxon>
        <taxon>Coelurosauria</taxon>
        <taxon>Aves</taxon>
        <taxon>Neognathae</taxon>
        <taxon>Neoaves</taxon>
        <taxon>Gruiformes</taxon>
        <taxon>Aramidae</taxon>
        <taxon>Aramus</taxon>
    </lineage>
</organism>
<dbReference type="Gene3D" id="3.40.50.11530">
    <property type="match status" value="1"/>
</dbReference>
<keyword evidence="1" id="KW-0732">Signal</keyword>
<evidence type="ECO:0000256" key="1">
    <source>
        <dbReference type="ARBA" id="ARBA00022729"/>
    </source>
</evidence>
<dbReference type="EMBL" id="VXBL01003442">
    <property type="protein sequence ID" value="NXO51927.1"/>
    <property type="molecule type" value="Genomic_DNA"/>
</dbReference>
<gene>
    <name evidence="3" type="primary">Il17rc_0</name>
    <name evidence="3" type="ORF">ARAGUA_R10064</name>
</gene>
<keyword evidence="4" id="KW-1185">Reference proteome</keyword>
<evidence type="ECO:0000313" key="3">
    <source>
        <dbReference type="EMBL" id="NXO51927.1"/>
    </source>
</evidence>
<feature type="transmembrane region" description="Helical" evidence="2">
    <location>
        <begin position="15"/>
        <end position="34"/>
    </location>
</feature>
<sequence length="124" mass="13202">LWACPLHKYLHARWALAWMGVLLGAACLLLLLLLKKEDVKGPLRGRRALLVHAAEPAAERVACALTAALRPLGLTVTAAPGGGSGVAAWGPLPWLHAQHRRALRDGDTVIFLLSPAAVAAARQW</sequence>
<accession>A0A7L1SV51</accession>
<protein>
    <submittedName>
        <fullName evidence="3">I17RC protein</fullName>
    </submittedName>
</protein>
<evidence type="ECO:0000256" key="2">
    <source>
        <dbReference type="SAM" id="Phobius"/>
    </source>
</evidence>
<feature type="non-terminal residue" evidence="3">
    <location>
        <position position="1"/>
    </location>
</feature>
<dbReference type="GO" id="GO:0030368">
    <property type="term" value="F:interleukin-17 receptor activity"/>
    <property type="evidence" value="ECO:0007669"/>
    <property type="project" value="InterPro"/>
</dbReference>
<dbReference type="Proteomes" id="UP000567570">
    <property type="component" value="Unassembled WGS sequence"/>
</dbReference>
<reference evidence="3 4" key="1">
    <citation type="submission" date="2019-09" db="EMBL/GenBank/DDBJ databases">
        <title>Bird 10,000 Genomes (B10K) Project - Family phase.</title>
        <authorList>
            <person name="Zhang G."/>
        </authorList>
    </citation>
    <scope>NUCLEOTIDE SEQUENCE [LARGE SCALE GENOMIC DNA]</scope>
    <source>
        <strain evidence="3">B10K-DU-002-11</strain>
        <tissue evidence="3">Muscle</tissue>
    </source>
</reference>
<keyword evidence="2" id="KW-0812">Transmembrane</keyword>
<keyword evidence="2" id="KW-0472">Membrane</keyword>
<name>A0A7L1SV51_ARAGA</name>
<keyword evidence="2" id="KW-1133">Transmembrane helix</keyword>
<evidence type="ECO:0000313" key="4">
    <source>
        <dbReference type="Proteomes" id="UP000567570"/>
    </source>
</evidence>
<comment type="caution">
    <text evidence="3">The sequence shown here is derived from an EMBL/GenBank/DDBJ whole genome shotgun (WGS) entry which is preliminary data.</text>
</comment>